<evidence type="ECO:0000256" key="4">
    <source>
        <dbReference type="ARBA" id="ARBA00022771"/>
    </source>
</evidence>
<evidence type="ECO:0000313" key="12">
    <source>
        <dbReference type="Proteomes" id="UP000037069"/>
    </source>
</evidence>
<evidence type="ECO:0000313" key="11">
    <source>
        <dbReference type="EMBL" id="KNC26053.1"/>
    </source>
</evidence>
<comment type="subcellular location">
    <subcellularLocation>
        <location evidence="1">Nucleus</location>
    </subcellularLocation>
</comment>
<feature type="region of interest" description="Disordered" evidence="9">
    <location>
        <begin position="65"/>
        <end position="125"/>
    </location>
</feature>
<dbReference type="InterPro" id="IPR013087">
    <property type="entry name" value="Znf_C2H2_type"/>
</dbReference>
<dbReference type="AlphaFoldDB" id="A0A0L0C147"/>
<feature type="domain" description="C2H2-type" evidence="10">
    <location>
        <begin position="545"/>
        <end position="572"/>
    </location>
</feature>
<evidence type="ECO:0000256" key="9">
    <source>
        <dbReference type="SAM" id="MobiDB-lite"/>
    </source>
</evidence>
<dbReference type="PROSITE" id="PS00028">
    <property type="entry name" value="ZINC_FINGER_C2H2_1"/>
    <property type="match status" value="7"/>
</dbReference>
<name>A0A0L0C147_LUCCU</name>
<dbReference type="FunFam" id="3.30.160.60:FF:000184">
    <property type="entry name" value="Zinc finger protein 333"/>
    <property type="match status" value="1"/>
</dbReference>
<sequence>MCSMSVLCPLCAQTSFSSIDALRCSLIKAANGPLACPICHELFLGLDKLTIHLFSHTNIMNSANNTTNAINTPPPPPPAPPSSSSPSSTTADSENMKNIEKLKTQNENEMNLKKQENNNSSNCNETKIKQNHLKDELVSFDETHHNLSEKNMIKKPKVVSKTDKKIVNKSFITQQHQQVVLNKRNEGEGVEEELEESKELDNLAQCDICEFTFRNEELRNMHIRLVHQNIECHSQINNTLTASSSPLNNCQNSCQEHDFKCHLCAKTFKMKGSLRVHLKVVHLMGLPYVNNSPKLTICDRIRHKENKTLKTSNNCNTNSQLQNDNVNNISSTNNNFKNINNNSNNNNALFNIQPVNFISNLNSLPVSSNVSVVNLNQSLDFPSNNLDNSIVQAPNVLLVFNSSTSAEMSQNLNSISSNVNNNNNNNVTTTTLMPLTTSTDKDISAKITSAMINVTENPKIWECDVCSKAFTTKYFLKKHKRLHTGEMPYTCELCARTFTFQQSYHKHLLYHSDEKPHVCSTCGRAFKELSTLHNHERIHSGEKPFKCEVCGKSFRQRVSFLVHTRIHTGVMPYKCEICQKSFRYKVSQRTHKCQPFSTEESSPPPNEENTIDHMSENFIKAFLETSVANQTDNQNHLNQSHNSPASNEIAAINEKATSLNEQQALLTKTIDDIVVESCNKMGIGGVNGFSPQQIINEGSMSPSQRLQNMRLYSPQLVTPDLNVIEGDLTRFFMENSQSSNNLL</sequence>
<dbReference type="Pfam" id="PF12874">
    <property type="entry name" value="zf-met"/>
    <property type="match status" value="1"/>
</dbReference>
<keyword evidence="5" id="KW-0862">Zinc</keyword>
<keyword evidence="4 8" id="KW-0863">Zinc-finger</keyword>
<evidence type="ECO:0000259" key="10">
    <source>
        <dbReference type="PROSITE" id="PS50157"/>
    </source>
</evidence>
<dbReference type="SUPFAM" id="SSF57667">
    <property type="entry name" value="beta-beta-alpha zinc fingers"/>
    <property type="match status" value="4"/>
</dbReference>
<proteinExistence type="predicted"/>
<dbReference type="STRING" id="7375.A0A0L0C147"/>
<dbReference type="Gene3D" id="3.30.160.60">
    <property type="entry name" value="Classic Zinc Finger"/>
    <property type="match status" value="6"/>
</dbReference>
<dbReference type="GO" id="GO:0010468">
    <property type="term" value="P:regulation of gene expression"/>
    <property type="evidence" value="ECO:0007669"/>
    <property type="project" value="TreeGrafter"/>
</dbReference>
<dbReference type="SMART" id="SM00355">
    <property type="entry name" value="ZnF_C2H2"/>
    <property type="match status" value="8"/>
</dbReference>
<dbReference type="Pfam" id="PF00096">
    <property type="entry name" value="zf-C2H2"/>
    <property type="match status" value="4"/>
</dbReference>
<keyword evidence="2" id="KW-0479">Metal-binding</keyword>
<feature type="compositionally biased region" description="Basic and acidic residues" evidence="9">
    <location>
        <begin position="94"/>
        <end position="116"/>
    </location>
</feature>
<dbReference type="GO" id="GO:0005634">
    <property type="term" value="C:nucleus"/>
    <property type="evidence" value="ECO:0007669"/>
    <property type="project" value="UniProtKB-SubCell"/>
</dbReference>
<evidence type="ECO:0000256" key="6">
    <source>
        <dbReference type="ARBA" id="ARBA00023125"/>
    </source>
</evidence>
<protein>
    <recommendedName>
        <fullName evidence="10">C2H2-type domain-containing protein</fullName>
    </recommendedName>
</protein>
<dbReference type="FunFam" id="3.30.160.60:FF:000902">
    <property type="entry name" value="Zinc finger protein 445"/>
    <property type="match status" value="1"/>
</dbReference>
<dbReference type="InterPro" id="IPR036236">
    <property type="entry name" value="Znf_C2H2_sf"/>
</dbReference>
<dbReference type="OrthoDB" id="654211at2759"/>
<dbReference type="GO" id="GO:0003677">
    <property type="term" value="F:DNA binding"/>
    <property type="evidence" value="ECO:0007669"/>
    <property type="project" value="UniProtKB-KW"/>
</dbReference>
<evidence type="ECO:0000256" key="7">
    <source>
        <dbReference type="ARBA" id="ARBA00023242"/>
    </source>
</evidence>
<dbReference type="PANTHER" id="PTHR16515:SF35">
    <property type="entry name" value="FEZ FAMILY ZINC FINGER PROTEIN 2"/>
    <property type="match status" value="1"/>
</dbReference>
<keyword evidence="3" id="KW-0677">Repeat</keyword>
<evidence type="ECO:0000256" key="1">
    <source>
        <dbReference type="ARBA" id="ARBA00004123"/>
    </source>
</evidence>
<accession>A0A0L0C147</accession>
<keyword evidence="12" id="KW-1185">Reference proteome</keyword>
<feature type="compositionally biased region" description="Pro residues" evidence="9">
    <location>
        <begin position="72"/>
        <end position="83"/>
    </location>
</feature>
<dbReference type="PANTHER" id="PTHR16515">
    <property type="entry name" value="PR DOMAIN ZINC FINGER PROTEIN"/>
    <property type="match status" value="1"/>
</dbReference>
<gene>
    <name evidence="11" type="ORF">FF38_04145</name>
</gene>
<comment type="caution">
    <text evidence="11">The sequence shown here is derived from an EMBL/GenBank/DDBJ whole genome shotgun (WGS) entry which is preliminary data.</text>
</comment>
<evidence type="ECO:0000256" key="3">
    <source>
        <dbReference type="ARBA" id="ARBA00022737"/>
    </source>
</evidence>
<dbReference type="FunFam" id="3.30.160.60:FF:001573">
    <property type="entry name" value="Zinc finger protein 407"/>
    <property type="match status" value="1"/>
</dbReference>
<evidence type="ECO:0000256" key="8">
    <source>
        <dbReference type="PROSITE-ProRule" id="PRU00042"/>
    </source>
</evidence>
<feature type="domain" description="C2H2-type" evidence="10">
    <location>
        <begin position="461"/>
        <end position="488"/>
    </location>
</feature>
<dbReference type="PROSITE" id="PS50157">
    <property type="entry name" value="ZINC_FINGER_C2H2_2"/>
    <property type="match status" value="5"/>
</dbReference>
<dbReference type="InterPro" id="IPR050331">
    <property type="entry name" value="Zinc_finger"/>
</dbReference>
<dbReference type="GO" id="GO:0008270">
    <property type="term" value="F:zinc ion binding"/>
    <property type="evidence" value="ECO:0007669"/>
    <property type="project" value="UniProtKB-KW"/>
</dbReference>
<feature type="domain" description="C2H2-type" evidence="10">
    <location>
        <begin position="259"/>
        <end position="287"/>
    </location>
</feature>
<dbReference type="EMBL" id="JRES01001032">
    <property type="protein sequence ID" value="KNC26053.1"/>
    <property type="molecule type" value="Genomic_DNA"/>
</dbReference>
<evidence type="ECO:0000256" key="2">
    <source>
        <dbReference type="ARBA" id="ARBA00022723"/>
    </source>
</evidence>
<feature type="domain" description="C2H2-type" evidence="10">
    <location>
        <begin position="517"/>
        <end position="544"/>
    </location>
</feature>
<dbReference type="FunFam" id="3.30.160.60:FF:003317">
    <property type="entry name" value="Zinc finger protein 322"/>
    <property type="match status" value="1"/>
</dbReference>
<organism evidence="11 12">
    <name type="scientific">Lucilia cuprina</name>
    <name type="common">Green bottle fly</name>
    <name type="synonym">Australian sheep blowfly</name>
    <dbReference type="NCBI Taxonomy" id="7375"/>
    <lineage>
        <taxon>Eukaryota</taxon>
        <taxon>Metazoa</taxon>
        <taxon>Ecdysozoa</taxon>
        <taxon>Arthropoda</taxon>
        <taxon>Hexapoda</taxon>
        <taxon>Insecta</taxon>
        <taxon>Pterygota</taxon>
        <taxon>Neoptera</taxon>
        <taxon>Endopterygota</taxon>
        <taxon>Diptera</taxon>
        <taxon>Brachycera</taxon>
        <taxon>Muscomorpha</taxon>
        <taxon>Oestroidea</taxon>
        <taxon>Calliphoridae</taxon>
        <taxon>Luciliinae</taxon>
        <taxon>Lucilia</taxon>
    </lineage>
</organism>
<dbReference type="OMA" id="SCNKMGI"/>
<keyword evidence="6" id="KW-0238">DNA-binding</keyword>
<feature type="domain" description="C2H2-type" evidence="10">
    <location>
        <begin position="489"/>
        <end position="516"/>
    </location>
</feature>
<dbReference type="Proteomes" id="UP000037069">
    <property type="component" value="Unassembled WGS sequence"/>
</dbReference>
<keyword evidence="7" id="KW-0539">Nucleus</keyword>
<evidence type="ECO:0000256" key="5">
    <source>
        <dbReference type="ARBA" id="ARBA00022833"/>
    </source>
</evidence>
<reference evidence="11 12" key="1">
    <citation type="journal article" date="2015" name="Nat. Commun.">
        <title>Lucilia cuprina genome unlocks parasitic fly biology to underpin future interventions.</title>
        <authorList>
            <person name="Anstead C.A."/>
            <person name="Korhonen P.K."/>
            <person name="Young N.D."/>
            <person name="Hall R.S."/>
            <person name="Jex A.R."/>
            <person name="Murali S.C."/>
            <person name="Hughes D.S."/>
            <person name="Lee S.F."/>
            <person name="Perry T."/>
            <person name="Stroehlein A.J."/>
            <person name="Ansell B.R."/>
            <person name="Breugelmans B."/>
            <person name="Hofmann A."/>
            <person name="Qu J."/>
            <person name="Dugan S."/>
            <person name="Lee S.L."/>
            <person name="Chao H."/>
            <person name="Dinh H."/>
            <person name="Han Y."/>
            <person name="Doddapaneni H.V."/>
            <person name="Worley K.C."/>
            <person name="Muzny D.M."/>
            <person name="Ioannidis P."/>
            <person name="Waterhouse R.M."/>
            <person name="Zdobnov E.M."/>
            <person name="James P.J."/>
            <person name="Bagnall N.H."/>
            <person name="Kotze A.C."/>
            <person name="Gibbs R.A."/>
            <person name="Richards S."/>
            <person name="Batterham P."/>
            <person name="Gasser R.B."/>
        </authorList>
    </citation>
    <scope>NUCLEOTIDE SEQUENCE [LARGE SCALE GENOMIC DNA]</scope>
    <source>
        <strain evidence="11 12">LS</strain>
        <tissue evidence="11">Full body</tissue>
    </source>
</reference>